<protein>
    <submittedName>
        <fullName evidence="1">Uncharacterized protein</fullName>
    </submittedName>
</protein>
<dbReference type="Proteomes" id="UP000297245">
    <property type="component" value="Unassembled WGS sequence"/>
</dbReference>
<evidence type="ECO:0000313" key="1">
    <source>
        <dbReference type="EMBL" id="THU80991.1"/>
    </source>
</evidence>
<name>A0A4S8KYM3_DENBC</name>
<gene>
    <name evidence="1" type="ORF">K435DRAFT_972534</name>
</gene>
<sequence length="153" mass="17107">MSLMPSRLSPRVLFTFTRIGKESVSSSELADLLLLGWKLKLPQIRLLPVRRMPAHSAEDYGKNAAITDVFLKHLTVDHGKRGIEQSFLSRLEDLDLRIHAPREAVNVPIAGLQMLDTLGADGLEYNLTVEALADEEPIMYGEPDYSNDTEFSV</sequence>
<evidence type="ECO:0000313" key="2">
    <source>
        <dbReference type="Proteomes" id="UP000297245"/>
    </source>
</evidence>
<reference evidence="1 2" key="1">
    <citation type="journal article" date="2019" name="Nat. Ecol. Evol.">
        <title>Megaphylogeny resolves global patterns of mushroom evolution.</title>
        <authorList>
            <person name="Varga T."/>
            <person name="Krizsan K."/>
            <person name="Foldi C."/>
            <person name="Dima B."/>
            <person name="Sanchez-Garcia M."/>
            <person name="Sanchez-Ramirez S."/>
            <person name="Szollosi G.J."/>
            <person name="Szarkandi J.G."/>
            <person name="Papp V."/>
            <person name="Albert L."/>
            <person name="Andreopoulos W."/>
            <person name="Angelini C."/>
            <person name="Antonin V."/>
            <person name="Barry K.W."/>
            <person name="Bougher N.L."/>
            <person name="Buchanan P."/>
            <person name="Buyck B."/>
            <person name="Bense V."/>
            <person name="Catcheside P."/>
            <person name="Chovatia M."/>
            <person name="Cooper J."/>
            <person name="Damon W."/>
            <person name="Desjardin D."/>
            <person name="Finy P."/>
            <person name="Geml J."/>
            <person name="Haridas S."/>
            <person name="Hughes K."/>
            <person name="Justo A."/>
            <person name="Karasinski D."/>
            <person name="Kautmanova I."/>
            <person name="Kiss B."/>
            <person name="Kocsube S."/>
            <person name="Kotiranta H."/>
            <person name="LaButti K.M."/>
            <person name="Lechner B.E."/>
            <person name="Liimatainen K."/>
            <person name="Lipzen A."/>
            <person name="Lukacs Z."/>
            <person name="Mihaltcheva S."/>
            <person name="Morgado L.N."/>
            <person name="Niskanen T."/>
            <person name="Noordeloos M.E."/>
            <person name="Ohm R.A."/>
            <person name="Ortiz-Santana B."/>
            <person name="Ovrebo C."/>
            <person name="Racz N."/>
            <person name="Riley R."/>
            <person name="Savchenko A."/>
            <person name="Shiryaev A."/>
            <person name="Soop K."/>
            <person name="Spirin V."/>
            <person name="Szebenyi C."/>
            <person name="Tomsovsky M."/>
            <person name="Tulloss R.E."/>
            <person name="Uehling J."/>
            <person name="Grigoriev I.V."/>
            <person name="Vagvolgyi C."/>
            <person name="Papp T."/>
            <person name="Martin F.M."/>
            <person name="Miettinen O."/>
            <person name="Hibbett D.S."/>
            <person name="Nagy L.G."/>
        </authorList>
    </citation>
    <scope>NUCLEOTIDE SEQUENCE [LARGE SCALE GENOMIC DNA]</scope>
    <source>
        <strain evidence="1 2">CBS 962.96</strain>
    </source>
</reference>
<organism evidence="1 2">
    <name type="scientific">Dendrothele bispora (strain CBS 962.96)</name>
    <dbReference type="NCBI Taxonomy" id="1314807"/>
    <lineage>
        <taxon>Eukaryota</taxon>
        <taxon>Fungi</taxon>
        <taxon>Dikarya</taxon>
        <taxon>Basidiomycota</taxon>
        <taxon>Agaricomycotina</taxon>
        <taxon>Agaricomycetes</taxon>
        <taxon>Agaricomycetidae</taxon>
        <taxon>Agaricales</taxon>
        <taxon>Agaricales incertae sedis</taxon>
        <taxon>Dendrothele</taxon>
    </lineage>
</organism>
<accession>A0A4S8KYM3</accession>
<keyword evidence="2" id="KW-1185">Reference proteome</keyword>
<dbReference type="EMBL" id="ML179852">
    <property type="protein sequence ID" value="THU80991.1"/>
    <property type="molecule type" value="Genomic_DNA"/>
</dbReference>
<dbReference type="AlphaFoldDB" id="A0A4S8KYM3"/>
<proteinExistence type="predicted"/>